<sequence>MLGLGSKQLFQLYDRLAECGLSVAAVDPFRGKPWPTDTFPPKPGAVQEHGHERWLHDGELGGGLDAARPALTDGLALLHGQGAMRVCCVGVGHGAELAINAGQVDHMFIAVGAVNPTGGTHAHFAEAACKVKVPLGLVYARGEFEPHHTQSELSKRPFGKLCVFRQVGGDRMPPGFCTAAASWGDHVAAAVAGQAAGALADFLITAYQLSSELASRRSE</sequence>
<protein>
    <submittedName>
        <fullName evidence="1">Uncharacterized protein</fullName>
    </submittedName>
</protein>
<accession>A0A835WFT9</accession>
<organism evidence="1 2">
    <name type="scientific">Chlamydomonas incerta</name>
    <dbReference type="NCBI Taxonomy" id="51695"/>
    <lineage>
        <taxon>Eukaryota</taxon>
        <taxon>Viridiplantae</taxon>
        <taxon>Chlorophyta</taxon>
        <taxon>core chlorophytes</taxon>
        <taxon>Chlorophyceae</taxon>
        <taxon>CS clade</taxon>
        <taxon>Chlamydomonadales</taxon>
        <taxon>Chlamydomonadaceae</taxon>
        <taxon>Chlamydomonas</taxon>
    </lineage>
</organism>
<proteinExistence type="predicted"/>
<dbReference type="OrthoDB" id="17560at2759"/>
<dbReference type="AlphaFoldDB" id="A0A835WFT9"/>
<dbReference type="Proteomes" id="UP000650467">
    <property type="component" value="Unassembled WGS sequence"/>
</dbReference>
<name>A0A835WFT9_CHLIN</name>
<comment type="caution">
    <text evidence="1">The sequence shown here is derived from an EMBL/GenBank/DDBJ whole genome shotgun (WGS) entry which is preliminary data.</text>
</comment>
<evidence type="ECO:0000313" key="1">
    <source>
        <dbReference type="EMBL" id="KAG2446295.1"/>
    </source>
</evidence>
<gene>
    <name evidence="1" type="ORF">HXX76_000884</name>
</gene>
<dbReference type="InterPro" id="IPR029058">
    <property type="entry name" value="AB_hydrolase_fold"/>
</dbReference>
<reference evidence="1" key="1">
    <citation type="journal article" date="2020" name="bioRxiv">
        <title>Comparative genomics of Chlamydomonas.</title>
        <authorList>
            <person name="Craig R.J."/>
            <person name="Hasan A.R."/>
            <person name="Ness R.W."/>
            <person name="Keightley P.D."/>
        </authorList>
    </citation>
    <scope>NUCLEOTIDE SEQUENCE</scope>
    <source>
        <strain evidence="1">SAG 7.73</strain>
    </source>
</reference>
<evidence type="ECO:0000313" key="2">
    <source>
        <dbReference type="Proteomes" id="UP000650467"/>
    </source>
</evidence>
<keyword evidence="2" id="KW-1185">Reference proteome</keyword>
<dbReference type="Gene3D" id="3.40.50.1820">
    <property type="entry name" value="alpha/beta hydrolase"/>
    <property type="match status" value="1"/>
</dbReference>
<dbReference type="EMBL" id="JAEHOC010000001">
    <property type="protein sequence ID" value="KAG2446295.1"/>
    <property type="molecule type" value="Genomic_DNA"/>
</dbReference>